<dbReference type="RefSeq" id="WP_271634545.1">
    <property type="nucleotide sequence ID" value="NZ_CP094970.1"/>
</dbReference>
<keyword evidence="1" id="KW-0521">NADP</keyword>
<keyword evidence="5" id="KW-1185">Reference proteome</keyword>
<dbReference type="SUPFAM" id="SSF50129">
    <property type="entry name" value="GroES-like"/>
    <property type="match status" value="1"/>
</dbReference>
<dbReference type="PANTHER" id="PTHR48106">
    <property type="entry name" value="QUINONE OXIDOREDUCTASE PIG3-RELATED"/>
    <property type="match status" value="1"/>
</dbReference>
<keyword evidence="2" id="KW-0560">Oxidoreductase</keyword>
<evidence type="ECO:0000256" key="2">
    <source>
        <dbReference type="ARBA" id="ARBA00023002"/>
    </source>
</evidence>
<evidence type="ECO:0000256" key="1">
    <source>
        <dbReference type="ARBA" id="ARBA00022857"/>
    </source>
</evidence>
<feature type="domain" description="Enoyl reductase (ER)" evidence="3">
    <location>
        <begin position="11"/>
        <end position="313"/>
    </location>
</feature>
<sequence>MSTHVVATDFGGPEVLKLVEYDRPAPGAGEVSVQVRAAAVNPADHKQYSGRFGNDRSDLPIALGREAAGVVTAVGAGATGPRGPVSVGDEVITYRAFGAYADEFVVPADATIPKPDALGWEEASGLLLGGVTAVHAISVVDPEDGDTVLIHSGAGSVGAAAVQLATARGARVIATASQRNHDFLRELHAEPVAYGPGLAERVRELAPSGVDAAIDLYGDDDAVDASLALVEDRSRLVTVAAFGRARAEGFPALGGGPGADPGTELRKAARLDLADLAESGKLQVFVDTTYPLSEVRAAHERSIAGHVRGKIVLLP</sequence>
<dbReference type="EMBL" id="CP094970">
    <property type="protein sequence ID" value="UYM05720.1"/>
    <property type="molecule type" value="Genomic_DNA"/>
</dbReference>
<organism evidence="4 5">
    <name type="scientific">Solicola gregarius</name>
    <dbReference type="NCBI Taxonomy" id="2908642"/>
    <lineage>
        <taxon>Bacteria</taxon>
        <taxon>Bacillati</taxon>
        <taxon>Actinomycetota</taxon>
        <taxon>Actinomycetes</taxon>
        <taxon>Propionibacteriales</taxon>
        <taxon>Nocardioidaceae</taxon>
        <taxon>Solicola</taxon>
    </lineage>
</organism>
<dbReference type="SMART" id="SM00829">
    <property type="entry name" value="PKS_ER"/>
    <property type="match status" value="1"/>
</dbReference>
<proteinExistence type="predicted"/>
<dbReference type="InterPro" id="IPR020843">
    <property type="entry name" value="ER"/>
</dbReference>
<dbReference type="AlphaFoldDB" id="A0AA46TIE8"/>
<dbReference type="PANTHER" id="PTHR48106:SF18">
    <property type="entry name" value="QUINONE OXIDOREDUCTASE PIG3"/>
    <property type="match status" value="1"/>
</dbReference>
<dbReference type="InterPro" id="IPR013154">
    <property type="entry name" value="ADH-like_N"/>
</dbReference>
<dbReference type="Gene3D" id="3.90.180.10">
    <property type="entry name" value="Medium-chain alcohol dehydrogenases, catalytic domain"/>
    <property type="match status" value="1"/>
</dbReference>
<dbReference type="Gene3D" id="3.40.50.720">
    <property type="entry name" value="NAD(P)-binding Rossmann-like Domain"/>
    <property type="match status" value="1"/>
</dbReference>
<dbReference type="Pfam" id="PF13602">
    <property type="entry name" value="ADH_zinc_N_2"/>
    <property type="match status" value="1"/>
</dbReference>
<dbReference type="Proteomes" id="UP001164390">
    <property type="component" value="Chromosome"/>
</dbReference>
<dbReference type="GO" id="GO:0070402">
    <property type="term" value="F:NADPH binding"/>
    <property type="evidence" value="ECO:0007669"/>
    <property type="project" value="TreeGrafter"/>
</dbReference>
<dbReference type="CDD" id="cd05289">
    <property type="entry name" value="MDR_like_2"/>
    <property type="match status" value="1"/>
</dbReference>
<protein>
    <submittedName>
        <fullName evidence="4">NADP-dependent oxidoreductase</fullName>
    </submittedName>
</protein>
<dbReference type="Pfam" id="PF08240">
    <property type="entry name" value="ADH_N"/>
    <property type="match status" value="1"/>
</dbReference>
<evidence type="ECO:0000313" key="4">
    <source>
        <dbReference type="EMBL" id="UYM05720.1"/>
    </source>
</evidence>
<accession>A0AA46TIE8</accession>
<dbReference type="GO" id="GO:0016651">
    <property type="term" value="F:oxidoreductase activity, acting on NAD(P)H"/>
    <property type="evidence" value="ECO:0007669"/>
    <property type="project" value="TreeGrafter"/>
</dbReference>
<dbReference type="SUPFAM" id="SSF51735">
    <property type="entry name" value="NAD(P)-binding Rossmann-fold domains"/>
    <property type="match status" value="1"/>
</dbReference>
<dbReference type="InterPro" id="IPR036291">
    <property type="entry name" value="NAD(P)-bd_dom_sf"/>
</dbReference>
<reference evidence="4" key="1">
    <citation type="submission" date="2022-01" db="EMBL/GenBank/DDBJ databases">
        <title>Nocardioidaceae gen. sp. A5X3R13.</title>
        <authorList>
            <person name="Lopez Marin M.A."/>
            <person name="Uhlik O."/>
        </authorList>
    </citation>
    <scope>NUCLEOTIDE SEQUENCE</scope>
    <source>
        <strain evidence="4">A5X3R13</strain>
    </source>
</reference>
<name>A0AA46TIE8_9ACTN</name>
<evidence type="ECO:0000313" key="5">
    <source>
        <dbReference type="Proteomes" id="UP001164390"/>
    </source>
</evidence>
<gene>
    <name evidence="4" type="ORF">L0C25_01180</name>
</gene>
<dbReference type="InterPro" id="IPR011032">
    <property type="entry name" value="GroES-like_sf"/>
</dbReference>
<evidence type="ECO:0000259" key="3">
    <source>
        <dbReference type="SMART" id="SM00829"/>
    </source>
</evidence>
<dbReference type="KEGG" id="sgrg:L0C25_01180"/>